<name>A0A517WL18_9PLAN</name>
<dbReference type="AlphaFoldDB" id="A0A517WL18"/>
<evidence type="ECO:0000256" key="1">
    <source>
        <dbReference type="PROSITE-ProRule" id="PRU00339"/>
    </source>
</evidence>
<evidence type="ECO:0000313" key="3">
    <source>
        <dbReference type="Proteomes" id="UP000320722"/>
    </source>
</evidence>
<proteinExistence type="predicted"/>
<dbReference type="Gene3D" id="1.25.40.10">
    <property type="entry name" value="Tetratricopeptide repeat domain"/>
    <property type="match status" value="1"/>
</dbReference>
<dbReference type="InterPro" id="IPR019734">
    <property type="entry name" value="TPR_rpt"/>
</dbReference>
<dbReference type="InterPro" id="IPR011990">
    <property type="entry name" value="TPR-like_helical_dom_sf"/>
</dbReference>
<reference evidence="2 3" key="1">
    <citation type="submission" date="2019-02" db="EMBL/GenBank/DDBJ databases">
        <title>Deep-cultivation of Planctomycetes and their phenomic and genomic characterization uncovers novel biology.</title>
        <authorList>
            <person name="Wiegand S."/>
            <person name="Jogler M."/>
            <person name="Boedeker C."/>
            <person name="Pinto D."/>
            <person name="Vollmers J."/>
            <person name="Rivas-Marin E."/>
            <person name="Kohn T."/>
            <person name="Peeters S.H."/>
            <person name="Heuer A."/>
            <person name="Rast P."/>
            <person name="Oberbeckmann S."/>
            <person name="Bunk B."/>
            <person name="Jeske O."/>
            <person name="Meyerdierks A."/>
            <person name="Storesund J.E."/>
            <person name="Kallscheuer N."/>
            <person name="Luecker S."/>
            <person name="Lage O.M."/>
            <person name="Pohl T."/>
            <person name="Merkel B.J."/>
            <person name="Hornburger P."/>
            <person name="Mueller R.-W."/>
            <person name="Bruemmer F."/>
            <person name="Labrenz M."/>
            <person name="Spormann A.M."/>
            <person name="Op den Camp H."/>
            <person name="Overmann J."/>
            <person name="Amann R."/>
            <person name="Jetten M.S.M."/>
            <person name="Mascher T."/>
            <person name="Medema M.H."/>
            <person name="Devos D.P."/>
            <person name="Kaster A.-K."/>
            <person name="Ovreas L."/>
            <person name="Rohde M."/>
            <person name="Galperin M.Y."/>
            <person name="Jogler C."/>
        </authorList>
    </citation>
    <scope>NUCLEOTIDE SEQUENCE [LARGE SCALE GENOMIC DNA]</scope>
    <source>
        <strain evidence="2 3">V6</strain>
    </source>
</reference>
<dbReference type="Proteomes" id="UP000320722">
    <property type="component" value="Chromosome"/>
</dbReference>
<feature type="repeat" description="TPR" evidence="1">
    <location>
        <begin position="99"/>
        <end position="132"/>
    </location>
</feature>
<protein>
    <submittedName>
        <fullName evidence="2">Uncharacterized protein</fullName>
    </submittedName>
</protein>
<sequence length="230" mass="26255">MLNQNEQQQRLEVINQKIATKPDDSELCDLLIERAHIYDSLKDHVASIKDYFAALDVASDREKVAHINSMISLALLTHDKKEEALWWAMAAVDRDPNGEEANYVLGMNLAISEFHNMAVESFKKTLDINPEHKEAFLAWGVNVSKILKRLTEGREILTSYTKKYPTDAKGLFELAFATYMSSVGPNFAVHLFKAKELFEKTLTLECSERLVRRIRDLLEEIDILIASNNL</sequence>
<dbReference type="PROSITE" id="PS50005">
    <property type="entry name" value="TPR"/>
    <property type="match status" value="1"/>
</dbReference>
<dbReference type="EMBL" id="CP036347">
    <property type="protein sequence ID" value="QDU05944.1"/>
    <property type="molecule type" value="Genomic_DNA"/>
</dbReference>
<keyword evidence="1" id="KW-0802">TPR repeat</keyword>
<dbReference type="RefSeq" id="WP_145044583.1">
    <property type="nucleotide sequence ID" value="NZ_CP036347.1"/>
</dbReference>
<evidence type="ECO:0000313" key="2">
    <source>
        <dbReference type="EMBL" id="QDU05944.1"/>
    </source>
</evidence>
<gene>
    <name evidence="2" type="ORF">V6x_56880</name>
</gene>
<organism evidence="2 3">
    <name type="scientific">Gimesia chilikensis</name>
    <dbReference type="NCBI Taxonomy" id="2605989"/>
    <lineage>
        <taxon>Bacteria</taxon>
        <taxon>Pseudomonadati</taxon>
        <taxon>Planctomycetota</taxon>
        <taxon>Planctomycetia</taxon>
        <taxon>Planctomycetales</taxon>
        <taxon>Planctomycetaceae</taxon>
        <taxon>Gimesia</taxon>
    </lineage>
</organism>
<accession>A0A517WL18</accession>
<dbReference type="SUPFAM" id="SSF48452">
    <property type="entry name" value="TPR-like"/>
    <property type="match status" value="1"/>
</dbReference>